<dbReference type="EMBL" id="JAWZYT010000609">
    <property type="protein sequence ID" value="KAK4321172.1"/>
    <property type="molecule type" value="Genomic_DNA"/>
</dbReference>
<protein>
    <submittedName>
        <fullName evidence="2">Uncharacterized protein</fullName>
    </submittedName>
</protein>
<feature type="compositionally biased region" description="Polar residues" evidence="1">
    <location>
        <begin position="76"/>
        <end position="92"/>
    </location>
</feature>
<accession>A0AAE1Q9I3</accession>
<gene>
    <name evidence="2" type="ORF">Pmani_008000</name>
</gene>
<comment type="caution">
    <text evidence="2">The sequence shown here is derived from an EMBL/GenBank/DDBJ whole genome shotgun (WGS) entry which is preliminary data.</text>
</comment>
<feature type="non-terminal residue" evidence="2">
    <location>
        <position position="1"/>
    </location>
</feature>
<evidence type="ECO:0000256" key="1">
    <source>
        <dbReference type="SAM" id="MobiDB-lite"/>
    </source>
</evidence>
<keyword evidence="3" id="KW-1185">Reference proteome</keyword>
<organism evidence="2 3">
    <name type="scientific">Petrolisthes manimaculis</name>
    <dbReference type="NCBI Taxonomy" id="1843537"/>
    <lineage>
        <taxon>Eukaryota</taxon>
        <taxon>Metazoa</taxon>
        <taxon>Ecdysozoa</taxon>
        <taxon>Arthropoda</taxon>
        <taxon>Crustacea</taxon>
        <taxon>Multicrustacea</taxon>
        <taxon>Malacostraca</taxon>
        <taxon>Eumalacostraca</taxon>
        <taxon>Eucarida</taxon>
        <taxon>Decapoda</taxon>
        <taxon>Pleocyemata</taxon>
        <taxon>Anomura</taxon>
        <taxon>Galatheoidea</taxon>
        <taxon>Porcellanidae</taxon>
        <taxon>Petrolisthes</taxon>
    </lineage>
</organism>
<evidence type="ECO:0000313" key="2">
    <source>
        <dbReference type="EMBL" id="KAK4321172.1"/>
    </source>
</evidence>
<evidence type="ECO:0000313" key="3">
    <source>
        <dbReference type="Proteomes" id="UP001292094"/>
    </source>
</evidence>
<feature type="region of interest" description="Disordered" evidence="1">
    <location>
        <begin position="71"/>
        <end position="92"/>
    </location>
</feature>
<sequence>WQEEELIKENEDAAASADSNTAIPATSILLNMSDPATPDYVVSFTSVVKGGLGDISLSPIVVGHVGDGERLAPVLSPSNSTSARRPYHQITT</sequence>
<dbReference type="AlphaFoldDB" id="A0AAE1Q9I3"/>
<dbReference type="Proteomes" id="UP001292094">
    <property type="component" value="Unassembled WGS sequence"/>
</dbReference>
<reference evidence="2" key="1">
    <citation type="submission" date="2023-11" db="EMBL/GenBank/DDBJ databases">
        <title>Genome assemblies of two species of porcelain crab, Petrolisthes cinctipes and Petrolisthes manimaculis (Anomura: Porcellanidae).</title>
        <authorList>
            <person name="Angst P."/>
        </authorList>
    </citation>
    <scope>NUCLEOTIDE SEQUENCE</scope>
    <source>
        <strain evidence="2">PB745_02</strain>
        <tissue evidence="2">Gill</tissue>
    </source>
</reference>
<proteinExistence type="predicted"/>
<name>A0AAE1Q9I3_9EUCA</name>